<dbReference type="Gene3D" id="3.40.390.10">
    <property type="entry name" value="Collagenase (Catalytic Domain)"/>
    <property type="match status" value="1"/>
</dbReference>
<dbReference type="PROSITE" id="PS51257">
    <property type="entry name" value="PROKAR_LIPOPROTEIN"/>
    <property type="match status" value="1"/>
</dbReference>
<dbReference type="GO" id="GO:0008237">
    <property type="term" value="F:metallopeptidase activity"/>
    <property type="evidence" value="ECO:0007669"/>
    <property type="project" value="InterPro"/>
</dbReference>
<organism evidence="2 3">
    <name type="scientific">Chitinophaga niastensis</name>
    <dbReference type="NCBI Taxonomy" id="536980"/>
    <lineage>
        <taxon>Bacteria</taxon>
        <taxon>Pseudomonadati</taxon>
        <taxon>Bacteroidota</taxon>
        <taxon>Chitinophagia</taxon>
        <taxon>Chitinophagales</taxon>
        <taxon>Chitinophagaceae</taxon>
        <taxon>Chitinophaga</taxon>
    </lineage>
</organism>
<dbReference type="InterPro" id="IPR024079">
    <property type="entry name" value="MetalloPept_cat_dom_sf"/>
</dbReference>
<dbReference type="RefSeq" id="WP_106530828.1">
    <property type="nucleotide sequence ID" value="NZ_PYAW01000007.1"/>
</dbReference>
<dbReference type="Pfam" id="PF12388">
    <property type="entry name" value="Peptidase_M57"/>
    <property type="match status" value="1"/>
</dbReference>
<accession>A0A2P8HCA0</accession>
<evidence type="ECO:0000313" key="2">
    <source>
        <dbReference type="EMBL" id="PSL43858.1"/>
    </source>
</evidence>
<reference evidence="2 3" key="1">
    <citation type="submission" date="2018-03" db="EMBL/GenBank/DDBJ databases">
        <title>Genomic Encyclopedia of Archaeal and Bacterial Type Strains, Phase II (KMG-II): from individual species to whole genera.</title>
        <authorList>
            <person name="Goeker M."/>
        </authorList>
    </citation>
    <scope>NUCLEOTIDE SEQUENCE [LARGE SCALE GENOMIC DNA]</scope>
    <source>
        <strain evidence="2 3">DSM 24859</strain>
    </source>
</reference>
<proteinExistence type="predicted"/>
<dbReference type="Proteomes" id="UP000240971">
    <property type="component" value="Unassembled WGS sequence"/>
</dbReference>
<dbReference type="Pfam" id="PF18885">
    <property type="entry name" value="DUF5648"/>
    <property type="match status" value="1"/>
</dbReference>
<keyword evidence="3" id="KW-1185">Reference proteome</keyword>
<gene>
    <name evidence="2" type="ORF">CLV51_107169</name>
</gene>
<dbReference type="InterPro" id="IPR024653">
    <property type="entry name" value="Peptidase_M10/M27/M57"/>
</dbReference>
<evidence type="ECO:0000259" key="1">
    <source>
        <dbReference type="Pfam" id="PF18885"/>
    </source>
</evidence>
<protein>
    <submittedName>
        <fullName evidence="2">Dual-action HEIGH metallo-peptidase</fullName>
    </submittedName>
</protein>
<sequence length="409" mass="45010">MEKKFGLFSFAGIILLFSSCVKTEPDKETPPVPPVKKEPIELIKDMGFSTANVVQKSGGYLVEGDIFIPTTELDKKHETKILRVGPVEQYHTAELVANCPRTLKIYVSALGAAYESYVDDAINRFNGARTSLRFARTSNAAEANITVYGYAEATATNGYAGLPSGGEPYPAIYLNTTRFSAVNNAGWAVSIVFHEMGHCVGFRHTDLVKGGVTGCLAVNEGTVKADTIQLQSTIITEKAPTSFMLPCMPERTSRSVSSSDVFALSYLYSPGGVPGPQAFFQFYNSGTQDHYMWINANMQYIYPLYGYVEHTHRVYASQVPGTVALYQFYKDNDPDHIYSTNIHILDGNTEWHNEGISCYVYTTPVAGTVPVYGYYNASVSDHIYTTNASISFNGYVSMGIAYYGIMPQL</sequence>
<name>A0A2P8HCA0_CHINA</name>
<feature type="domain" description="DUF5648" evidence="1">
    <location>
        <begin position="279"/>
        <end position="404"/>
    </location>
</feature>
<dbReference type="OrthoDB" id="785995at2"/>
<dbReference type="InterPro" id="IPR043708">
    <property type="entry name" value="DUF5648"/>
</dbReference>
<evidence type="ECO:0000313" key="3">
    <source>
        <dbReference type="Proteomes" id="UP000240971"/>
    </source>
</evidence>
<dbReference type="SUPFAM" id="SSF55486">
    <property type="entry name" value="Metalloproteases ('zincins'), catalytic domain"/>
    <property type="match status" value="1"/>
</dbReference>
<dbReference type="EMBL" id="PYAW01000007">
    <property type="protein sequence ID" value="PSL43858.1"/>
    <property type="molecule type" value="Genomic_DNA"/>
</dbReference>
<dbReference type="AlphaFoldDB" id="A0A2P8HCA0"/>
<comment type="caution">
    <text evidence="2">The sequence shown here is derived from an EMBL/GenBank/DDBJ whole genome shotgun (WGS) entry which is preliminary data.</text>
</comment>